<protein>
    <submittedName>
        <fullName evidence="1">DUF2787 family protein</fullName>
    </submittedName>
</protein>
<sequence>MKCSLPLQKGFIKILEKYHKPVDELILNFRSPDYSPEGGYRPVEIRLLGDTLDYVTEFAYFGLYPELEKSLDFDFGQGAGFQPFTGYSDIRRYGELFQLWQKNFISYYRAGVYRVTS</sequence>
<dbReference type="PANTHER" id="PTHR38978:SF2">
    <property type="entry name" value="DUF2787 DOMAIN-CONTAINING PROTEIN"/>
    <property type="match status" value="1"/>
</dbReference>
<dbReference type="Pfam" id="PF10980">
    <property type="entry name" value="DUF2787"/>
    <property type="match status" value="1"/>
</dbReference>
<dbReference type="EMBL" id="JACNYO010000017">
    <property type="protein sequence ID" value="MBC3213779.1"/>
    <property type="molecule type" value="Genomic_DNA"/>
</dbReference>
<evidence type="ECO:0000313" key="1">
    <source>
        <dbReference type="EMBL" id="MBC3213779.1"/>
    </source>
</evidence>
<proteinExistence type="predicted"/>
<name>A0AAW3WSZ1_SERFO</name>
<reference evidence="1" key="1">
    <citation type="submission" date="2020-08" db="EMBL/GenBank/DDBJ databases">
        <title>Food and environmental bacterial isolates.</title>
        <authorList>
            <person name="Richter L."/>
            <person name="Du Plessis E.M."/>
            <person name="Duvenage S."/>
            <person name="Allam M."/>
            <person name="Korsten L."/>
        </authorList>
    </citation>
    <scope>NUCLEOTIDE SEQUENCE</scope>
    <source>
        <strain evidence="1">UPMP2127</strain>
    </source>
</reference>
<gene>
    <name evidence="1" type="ORF">H8J20_16650</name>
</gene>
<dbReference type="Gene3D" id="3.10.450.430">
    <property type="entry name" value="Protein of unknown function DUF2787"/>
    <property type="match status" value="1"/>
</dbReference>
<organism evidence="1 2">
    <name type="scientific">Serratia fonticola</name>
    <dbReference type="NCBI Taxonomy" id="47917"/>
    <lineage>
        <taxon>Bacteria</taxon>
        <taxon>Pseudomonadati</taxon>
        <taxon>Pseudomonadota</taxon>
        <taxon>Gammaproteobacteria</taxon>
        <taxon>Enterobacterales</taxon>
        <taxon>Yersiniaceae</taxon>
        <taxon>Serratia</taxon>
    </lineage>
</organism>
<dbReference type="InterPro" id="IPR021248">
    <property type="entry name" value="DUF2787"/>
</dbReference>
<dbReference type="PANTHER" id="PTHR38978">
    <property type="entry name" value="DUF2787 DOMAIN-CONTAINING PROTEIN"/>
    <property type="match status" value="1"/>
</dbReference>
<dbReference type="AlphaFoldDB" id="A0AAW3WSZ1"/>
<comment type="caution">
    <text evidence="1">The sequence shown here is derived from an EMBL/GenBank/DDBJ whole genome shotgun (WGS) entry which is preliminary data.</text>
</comment>
<dbReference type="RefSeq" id="WP_179253185.1">
    <property type="nucleotide sequence ID" value="NZ_JACBIV010000015.1"/>
</dbReference>
<evidence type="ECO:0000313" key="2">
    <source>
        <dbReference type="Proteomes" id="UP000659084"/>
    </source>
</evidence>
<dbReference type="Proteomes" id="UP000659084">
    <property type="component" value="Unassembled WGS sequence"/>
</dbReference>
<accession>A0AAW3WSZ1</accession>